<reference evidence="7 8" key="1">
    <citation type="submission" date="2024-04" db="EMBL/GenBank/DDBJ databases">
        <title>Tritrichomonas musculus Genome.</title>
        <authorList>
            <person name="Alves-Ferreira E."/>
            <person name="Grigg M."/>
            <person name="Lorenzi H."/>
            <person name="Galac M."/>
        </authorList>
    </citation>
    <scope>NUCLEOTIDE SEQUENCE [LARGE SCALE GENOMIC DNA]</scope>
    <source>
        <strain evidence="7 8">EAF2021</strain>
    </source>
</reference>
<dbReference type="PANTHER" id="PTHR48021:SF1">
    <property type="entry name" value="GH07001P-RELATED"/>
    <property type="match status" value="1"/>
</dbReference>
<evidence type="ECO:0000313" key="7">
    <source>
        <dbReference type="EMBL" id="KAK8835757.1"/>
    </source>
</evidence>
<dbReference type="InterPro" id="IPR020846">
    <property type="entry name" value="MFS_dom"/>
</dbReference>
<evidence type="ECO:0000259" key="6">
    <source>
        <dbReference type="PROSITE" id="PS50850"/>
    </source>
</evidence>
<keyword evidence="3 5" id="KW-1133">Transmembrane helix</keyword>
<feature type="transmembrane region" description="Helical" evidence="5">
    <location>
        <begin position="137"/>
        <end position="157"/>
    </location>
</feature>
<comment type="subcellular location">
    <subcellularLocation>
        <location evidence="1">Membrane</location>
        <topology evidence="1">Multi-pass membrane protein</topology>
    </subcellularLocation>
</comment>
<gene>
    <name evidence="7" type="ORF">M9Y10_040577</name>
</gene>
<organism evidence="7 8">
    <name type="scientific">Tritrichomonas musculus</name>
    <dbReference type="NCBI Taxonomy" id="1915356"/>
    <lineage>
        <taxon>Eukaryota</taxon>
        <taxon>Metamonada</taxon>
        <taxon>Parabasalia</taxon>
        <taxon>Tritrichomonadida</taxon>
        <taxon>Tritrichomonadidae</taxon>
        <taxon>Tritrichomonas</taxon>
    </lineage>
</organism>
<keyword evidence="2 5" id="KW-0812">Transmembrane</keyword>
<feature type="transmembrane region" description="Helical" evidence="5">
    <location>
        <begin position="332"/>
        <end position="353"/>
    </location>
</feature>
<dbReference type="InterPro" id="IPR036259">
    <property type="entry name" value="MFS_trans_sf"/>
</dbReference>
<feature type="transmembrane region" description="Helical" evidence="5">
    <location>
        <begin position="42"/>
        <end position="64"/>
    </location>
</feature>
<dbReference type="Proteomes" id="UP001470230">
    <property type="component" value="Unassembled WGS sequence"/>
</dbReference>
<feature type="transmembrane region" description="Helical" evidence="5">
    <location>
        <begin position="99"/>
        <end position="125"/>
    </location>
</feature>
<dbReference type="PRINTS" id="PR00171">
    <property type="entry name" value="SUGRTRNSPORT"/>
</dbReference>
<name>A0ABR2GQV0_9EUKA</name>
<dbReference type="InterPro" id="IPR050549">
    <property type="entry name" value="MFS_Trehalose_Transporter"/>
</dbReference>
<evidence type="ECO:0000256" key="1">
    <source>
        <dbReference type="ARBA" id="ARBA00004141"/>
    </source>
</evidence>
<comment type="caution">
    <text evidence="7">The sequence shown here is derived from an EMBL/GenBank/DDBJ whole genome shotgun (WGS) entry which is preliminary data.</text>
</comment>
<feature type="transmembrane region" description="Helical" evidence="5">
    <location>
        <begin position="163"/>
        <end position="182"/>
    </location>
</feature>
<feature type="transmembrane region" description="Helical" evidence="5">
    <location>
        <begin position="76"/>
        <end position="93"/>
    </location>
</feature>
<feature type="transmembrane region" description="Helical" evidence="5">
    <location>
        <begin position="273"/>
        <end position="295"/>
    </location>
</feature>
<feature type="transmembrane region" description="Helical" evidence="5">
    <location>
        <begin position="391"/>
        <end position="416"/>
    </location>
</feature>
<keyword evidence="4 5" id="KW-0472">Membrane</keyword>
<dbReference type="EMBL" id="JAPFFF010000075">
    <property type="protein sequence ID" value="KAK8835757.1"/>
    <property type="molecule type" value="Genomic_DNA"/>
</dbReference>
<dbReference type="Pfam" id="PF00083">
    <property type="entry name" value="Sugar_tr"/>
    <property type="match status" value="1"/>
</dbReference>
<feature type="transmembrane region" description="Helical" evidence="5">
    <location>
        <begin position="365"/>
        <end position="385"/>
    </location>
</feature>
<dbReference type="PROSITE" id="PS50850">
    <property type="entry name" value="MFS"/>
    <property type="match status" value="1"/>
</dbReference>
<evidence type="ECO:0000256" key="4">
    <source>
        <dbReference type="ARBA" id="ARBA00023136"/>
    </source>
</evidence>
<dbReference type="SUPFAM" id="SSF103473">
    <property type="entry name" value="MFS general substrate transporter"/>
    <property type="match status" value="1"/>
</dbReference>
<protein>
    <submittedName>
        <fullName evidence="7">Glucose import</fullName>
    </submittedName>
</protein>
<feature type="domain" description="Major facilitator superfamily (MFS) profile" evidence="6">
    <location>
        <begin position="1"/>
        <end position="420"/>
    </location>
</feature>
<evidence type="ECO:0000256" key="2">
    <source>
        <dbReference type="ARBA" id="ARBA00022692"/>
    </source>
</evidence>
<feature type="transmembrane region" description="Helical" evidence="5">
    <location>
        <begin position="7"/>
        <end position="30"/>
    </location>
</feature>
<dbReference type="PANTHER" id="PTHR48021">
    <property type="match status" value="1"/>
</dbReference>
<dbReference type="InterPro" id="IPR005828">
    <property type="entry name" value="MFS_sugar_transport-like"/>
</dbReference>
<keyword evidence="8" id="KW-1185">Reference proteome</keyword>
<feature type="transmembrane region" description="Helical" evidence="5">
    <location>
        <begin position="302"/>
        <end position="320"/>
    </location>
</feature>
<sequence length="438" mass="49003">MQNWLKSFFYAAILCCGSMTFGSIIAFGSATLRIIKVTFGPLSTFTVGAFQAAPAFIGIFAPIFWNYLMKRKRLKICASIVGLSGAVFWLLLLTMNKKYFWLTIVFRGFLGTTLAGVSAICPMYLGQIAPPEKKGLFCTFHIIFIVVGHIVSNLLGVTHKWQPPIYTCAAFMLIFGTGVYLIPDNQTKVRHEYDGNDSSFEEVYEEDDNEVQLKNAGQESEKESSQMSLFDKSIRKQAIVSMLLLLLMQLSGIGSIMQNIAPMMSEVGLDIDAGYQATIAICAQLISSVLSSMLIDKYGCRILWLVSSFGSFASLLLYGLNVKFGWSRWLPMILLFVFQFVFGIGMGPVPWIVPTHVFPPQILRNAISLGTSCTWFASSIVVFLFPFLQKWFGQFGLMMILTGVNFISFLVGFFFLNDYSRKTLMISNETNQEISDIE</sequence>
<dbReference type="Gene3D" id="1.20.1250.20">
    <property type="entry name" value="MFS general substrate transporter like domains"/>
    <property type="match status" value="1"/>
</dbReference>
<dbReference type="InterPro" id="IPR003663">
    <property type="entry name" value="Sugar/inositol_transpt"/>
</dbReference>
<feature type="transmembrane region" description="Helical" evidence="5">
    <location>
        <begin position="238"/>
        <end position="261"/>
    </location>
</feature>
<evidence type="ECO:0000256" key="3">
    <source>
        <dbReference type="ARBA" id="ARBA00022989"/>
    </source>
</evidence>
<evidence type="ECO:0000313" key="8">
    <source>
        <dbReference type="Proteomes" id="UP001470230"/>
    </source>
</evidence>
<proteinExistence type="predicted"/>
<evidence type="ECO:0000256" key="5">
    <source>
        <dbReference type="SAM" id="Phobius"/>
    </source>
</evidence>
<accession>A0ABR2GQV0</accession>